<gene>
    <name evidence="7" type="ORF">EV356DRAFT_456887</name>
</gene>
<dbReference type="PANTHER" id="PTHR37451:SF1">
    <property type="entry name" value="MARVEL DOMAIN-CONTAINING PROTEIN"/>
    <property type="match status" value="1"/>
</dbReference>
<dbReference type="Pfam" id="PF01284">
    <property type="entry name" value="MARVEL"/>
    <property type="match status" value="1"/>
</dbReference>
<evidence type="ECO:0000256" key="4">
    <source>
        <dbReference type="ARBA" id="ARBA00023136"/>
    </source>
</evidence>
<feature type="domain" description="MARVEL" evidence="6">
    <location>
        <begin position="6"/>
        <end position="131"/>
    </location>
</feature>
<sequence length="157" mass="17411">MAFNFTLPLRVVQAVFAIIVLGLTAYVANWWGGFWHAMSPSEVNFLIFSSVWSLLALVYLVLAPWRFPDAAHKFGILAAEAVTMIFWFAGFIALAVFLSNRECWGHVCSAAKAAAAFSAFEWAVFVATTTFAVIHVIRTRNTSRTDPPPQMEVHQGV</sequence>
<dbReference type="OrthoDB" id="2117453at2759"/>
<evidence type="ECO:0000256" key="2">
    <source>
        <dbReference type="ARBA" id="ARBA00022692"/>
    </source>
</evidence>
<dbReference type="Proteomes" id="UP000800092">
    <property type="component" value="Unassembled WGS sequence"/>
</dbReference>
<evidence type="ECO:0000313" key="8">
    <source>
        <dbReference type="Proteomes" id="UP000800092"/>
    </source>
</evidence>
<comment type="subcellular location">
    <subcellularLocation>
        <location evidence="1">Membrane</location>
        <topology evidence="1">Multi-pass membrane protein</topology>
    </subcellularLocation>
</comment>
<dbReference type="InterPro" id="IPR008253">
    <property type="entry name" value="Marvel"/>
</dbReference>
<protein>
    <recommendedName>
        <fullName evidence="6">MARVEL domain-containing protein</fullName>
    </recommendedName>
</protein>
<reference evidence="7" key="1">
    <citation type="journal article" date="2020" name="Stud. Mycol.">
        <title>101 Dothideomycetes genomes: a test case for predicting lifestyles and emergence of pathogens.</title>
        <authorList>
            <person name="Haridas S."/>
            <person name="Albert R."/>
            <person name="Binder M."/>
            <person name="Bloem J."/>
            <person name="Labutti K."/>
            <person name="Salamov A."/>
            <person name="Andreopoulos B."/>
            <person name="Baker S."/>
            <person name="Barry K."/>
            <person name="Bills G."/>
            <person name="Bluhm B."/>
            <person name="Cannon C."/>
            <person name="Castanera R."/>
            <person name="Culley D."/>
            <person name="Daum C."/>
            <person name="Ezra D."/>
            <person name="Gonzalez J."/>
            <person name="Henrissat B."/>
            <person name="Kuo A."/>
            <person name="Liang C."/>
            <person name="Lipzen A."/>
            <person name="Lutzoni F."/>
            <person name="Magnuson J."/>
            <person name="Mondo S."/>
            <person name="Nolan M."/>
            <person name="Ohm R."/>
            <person name="Pangilinan J."/>
            <person name="Park H.-J."/>
            <person name="Ramirez L."/>
            <person name="Alfaro M."/>
            <person name="Sun H."/>
            <person name="Tritt A."/>
            <person name="Yoshinaga Y."/>
            <person name="Zwiers L.-H."/>
            <person name="Turgeon B."/>
            <person name="Goodwin S."/>
            <person name="Spatafora J."/>
            <person name="Crous P."/>
            <person name="Grigoriev I."/>
        </authorList>
    </citation>
    <scope>NUCLEOTIDE SEQUENCE</scope>
    <source>
        <strain evidence="7">Tuck. ex Michener</strain>
    </source>
</reference>
<keyword evidence="2 5" id="KW-0812">Transmembrane</keyword>
<dbReference type="GO" id="GO:0016020">
    <property type="term" value="C:membrane"/>
    <property type="evidence" value="ECO:0007669"/>
    <property type="project" value="UniProtKB-SubCell"/>
</dbReference>
<name>A0A6A6GT80_VIRVR</name>
<accession>A0A6A6GT80</accession>
<evidence type="ECO:0000256" key="5">
    <source>
        <dbReference type="SAM" id="Phobius"/>
    </source>
</evidence>
<evidence type="ECO:0000256" key="1">
    <source>
        <dbReference type="ARBA" id="ARBA00004141"/>
    </source>
</evidence>
<feature type="transmembrane region" description="Helical" evidence="5">
    <location>
        <begin position="12"/>
        <end position="31"/>
    </location>
</feature>
<dbReference type="AlphaFoldDB" id="A0A6A6GT80"/>
<dbReference type="EMBL" id="ML991886">
    <property type="protein sequence ID" value="KAF2228861.1"/>
    <property type="molecule type" value="Genomic_DNA"/>
</dbReference>
<evidence type="ECO:0000259" key="6">
    <source>
        <dbReference type="Pfam" id="PF01284"/>
    </source>
</evidence>
<proteinExistence type="predicted"/>
<organism evidence="7 8">
    <name type="scientific">Viridothelium virens</name>
    <name type="common">Speckled blister lichen</name>
    <name type="synonym">Trypethelium virens</name>
    <dbReference type="NCBI Taxonomy" id="1048519"/>
    <lineage>
        <taxon>Eukaryota</taxon>
        <taxon>Fungi</taxon>
        <taxon>Dikarya</taxon>
        <taxon>Ascomycota</taxon>
        <taxon>Pezizomycotina</taxon>
        <taxon>Dothideomycetes</taxon>
        <taxon>Dothideomycetes incertae sedis</taxon>
        <taxon>Trypetheliales</taxon>
        <taxon>Trypetheliaceae</taxon>
        <taxon>Viridothelium</taxon>
    </lineage>
</organism>
<feature type="transmembrane region" description="Helical" evidence="5">
    <location>
        <begin position="43"/>
        <end position="62"/>
    </location>
</feature>
<evidence type="ECO:0000256" key="3">
    <source>
        <dbReference type="ARBA" id="ARBA00022989"/>
    </source>
</evidence>
<evidence type="ECO:0000313" key="7">
    <source>
        <dbReference type="EMBL" id="KAF2228861.1"/>
    </source>
</evidence>
<dbReference type="PANTHER" id="PTHR37451">
    <property type="entry name" value="MARVEL DOMAIN"/>
    <property type="match status" value="1"/>
</dbReference>
<feature type="transmembrane region" description="Helical" evidence="5">
    <location>
        <begin position="74"/>
        <end position="98"/>
    </location>
</feature>
<keyword evidence="3 5" id="KW-1133">Transmembrane helix</keyword>
<feature type="transmembrane region" description="Helical" evidence="5">
    <location>
        <begin position="110"/>
        <end position="134"/>
    </location>
</feature>
<keyword evidence="8" id="KW-1185">Reference proteome</keyword>
<keyword evidence="4 5" id="KW-0472">Membrane</keyword>